<keyword evidence="1" id="KW-0472">Membrane</keyword>
<evidence type="ECO:0000256" key="1">
    <source>
        <dbReference type="SAM" id="Phobius"/>
    </source>
</evidence>
<evidence type="ECO:0000313" key="3">
    <source>
        <dbReference type="Proteomes" id="UP001597497"/>
    </source>
</evidence>
<keyword evidence="1" id="KW-0812">Transmembrane</keyword>
<evidence type="ECO:0008006" key="4">
    <source>
        <dbReference type="Google" id="ProtNLM"/>
    </source>
</evidence>
<evidence type="ECO:0000313" key="2">
    <source>
        <dbReference type="EMBL" id="MFD2672556.1"/>
    </source>
</evidence>
<protein>
    <recommendedName>
        <fullName evidence="4">Type IV pilus assembly protein PilO</fullName>
    </recommendedName>
</protein>
<feature type="transmembrane region" description="Helical" evidence="1">
    <location>
        <begin position="9"/>
        <end position="29"/>
    </location>
</feature>
<sequence>MGASNVRKLNLFLVILLLLMVVLYIVYVMPVKSEQSDKQSELNRLTKQLSDLQAVNGSKDRMKEQEMSSLMKVRQQIPERAYPLTFYRDLALLETMLDMKLESYYYLDSGHLGSTASEDAEINPLTQGLHMLRYTGKGDMNYDLLVQFLREAETMNRLYIVEKVEIKNEWESPIRVNAVDKIFEAAITLKTFYAPELKDVFPQPIPEDYVPTQDVQQTPFH</sequence>
<name>A0ABW5RBW6_9BACL</name>
<gene>
    <name evidence="2" type="ORF">ACFSUC_13390</name>
</gene>
<dbReference type="Proteomes" id="UP001597497">
    <property type="component" value="Unassembled WGS sequence"/>
</dbReference>
<keyword evidence="3" id="KW-1185">Reference proteome</keyword>
<reference evidence="3" key="1">
    <citation type="journal article" date="2019" name="Int. J. Syst. Evol. Microbiol.">
        <title>The Global Catalogue of Microorganisms (GCM) 10K type strain sequencing project: providing services to taxonomists for standard genome sequencing and annotation.</title>
        <authorList>
            <consortium name="The Broad Institute Genomics Platform"/>
            <consortium name="The Broad Institute Genome Sequencing Center for Infectious Disease"/>
            <person name="Wu L."/>
            <person name="Ma J."/>
        </authorList>
    </citation>
    <scope>NUCLEOTIDE SEQUENCE [LARGE SCALE GENOMIC DNA]</scope>
    <source>
        <strain evidence="3">KCTC 33676</strain>
    </source>
</reference>
<comment type="caution">
    <text evidence="2">The sequence shown here is derived from an EMBL/GenBank/DDBJ whole genome shotgun (WGS) entry which is preliminary data.</text>
</comment>
<proteinExistence type="predicted"/>
<keyword evidence="1" id="KW-1133">Transmembrane helix</keyword>
<dbReference type="EMBL" id="JBHUMM010000042">
    <property type="protein sequence ID" value="MFD2672556.1"/>
    <property type="molecule type" value="Genomic_DNA"/>
</dbReference>
<dbReference type="RefSeq" id="WP_379930120.1">
    <property type="nucleotide sequence ID" value="NZ_JBHUMM010000042.1"/>
</dbReference>
<accession>A0ABW5RBW6</accession>
<organism evidence="2 3">
    <name type="scientific">Marinicrinis sediminis</name>
    <dbReference type="NCBI Taxonomy" id="1652465"/>
    <lineage>
        <taxon>Bacteria</taxon>
        <taxon>Bacillati</taxon>
        <taxon>Bacillota</taxon>
        <taxon>Bacilli</taxon>
        <taxon>Bacillales</taxon>
        <taxon>Paenibacillaceae</taxon>
    </lineage>
</organism>